<comment type="caution">
    <text evidence="6">The sequence shown here is derived from an EMBL/GenBank/DDBJ whole genome shotgun (WGS) entry which is preliminary data.</text>
</comment>
<name>A0ABW1QUV1_9ACTN</name>
<dbReference type="PANTHER" id="PTHR30627:SF1">
    <property type="entry name" value="PEPTIDOGLYCAN D,D-TRANSPEPTIDASE FTSI"/>
    <property type="match status" value="1"/>
</dbReference>
<dbReference type="Pfam" id="PF03717">
    <property type="entry name" value="PBP_dimer"/>
    <property type="match status" value="1"/>
</dbReference>
<evidence type="ECO:0000256" key="3">
    <source>
        <dbReference type="ARBA" id="ARBA00023136"/>
    </source>
</evidence>
<dbReference type="Pfam" id="PF00905">
    <property type="entry name" value="Transpeptidase"/>
    <property type="match status" value="1"/>
</dbReference>
<evidence type="ECO:0000259" key="5">
    <source>
        <dbReference type="Pfam" id="PF03717"/>
    </source>
</evidence>
<sequence>MTSSPRRPRRTSAKVDRGNPRGRLRVAFVLIAMLLSLFGARLVQLQGLDPSSYADLAEAKDVVKHDLPATRGQILDRNGVVLAGSVSGRMITANPSVTAPHAPELARLLADELSLDYFSTLEKLRQKDSRFAYIARRVPAADARAVMTKIAEENKGRESDERLVGLRTDDDPIRDYPAGEVAANLIGFVGTDEPLAGFELNYDAHLSGKDGYTRYTQGNGYKVPLAENSTVEAVDGKDLTLTIDRELQWYTQKVVAQTVEDYKAKSGVGVVMDSRTGEILALADYPTYDANSPSSASQSDLGSRALSDVYEPGSVAKVLTAAALVDAGKVKATTKLKIPSKLNRQDRVIGDWFDHGTLKMTMAGVIAQSSNIGTVLAADSMSTDELREYLVKFGLGNRTDVGVKGEARGLLPATMTEQNKDRIVFGQSVSVNAVQMTAAVNVVANGGVRVSPSLISGAAIAADGTEVGTDHTTRRQVVSKEAAHETMLMMERVVDPEVGVAPGARVPGYRVAGKTGTAQRVDEDCGCYDGSYSLSFGGFAPADDPRFTVYVVVHAPAVDGGGGSVGGPAFAKIMARALNRYGVAPSGSEPNQTPTEW</sequence>
<accession>A0ABW1QUV1</accession>
<comment type="subcellular location">
    <subcellularLocation>
        <location evidence="1">Membrane</location>
    </subcellularLocation>
</comment>
<evidence type="ECO:0000313" key="6">
    <source>
        <dbReference type="EMBL" id="MFC6153289.1"/>
    </source>
</evidence>
<keyword evidence="3" id="KW-0472">Membrane</keyword>
<comment type="similarity">
    <text evidence="2">Belongs to the transpeptidase family.</text>
</comment>
<evidence type="ECO:0000256" key="1">
    <source>
        <dbReference type="ARBA" id="ARBA00004370"/>
    </source>
</evidence>
<proteinExistence type="inferred from homology"/>
<dbReference type="PANTHER" id="PTHR30627">
    <property type="entry name" value="PEPTIDOGLYCAN D,D-TRANSPEPTIDASE"/>
    <property type="match status" value="1"/>
</dbReference>
<keyword evidence="7" id="KW-1185">Reference proteome</keyword>
<feature type="domain" description="Penicillin-binding protein dimerisation" evidence="5">
    <location>
        <begin position="67"/>
        <end position="217"/>
    </location>
</feature>
<evidence type="ECO:0000259" key="4">
    <source>
        <dbReference type="Pfam" id="PF00905"/>
    </source>
</evidence>
<dbReference type="SUPFAM" id="SSF56601">
    <property type="entry name" value="beta-lactamase/transpeptidase-like"/>
    <property type="match status" value="1"/>
</dbReference>
<dbReference type="RefSeq" id="WP_239022067.1">
    <property type="nucleotide sequence ID" value="NZ_CP034929.1"/>
</dbReference>
<reference evidence="7" key="1">
    <citation type="journal article" date="2019" name="Int. J. Syst. Evol. Microbiol.">
        <title>The Global Catalogue of Microorganisms (GCM) 10K type strain sequencing project: providing services to taxonomists for standard genome sequencing and annotation.</title>
        <authorList>
            <consortium name="The Broad Institute Genomics Platform"/>
            <consortium name="The Broad Institute Genome Sequencing Center for Infectious Disease"/>
            <person name="Wu L."/>
            <person name="Ma J."/>
        </authorList>
    </citation>
    <scope>NUCLEOTIDE SEQUENCE [LARGE SCALE GENOMIC DNA]</scope>
    <source>
        <strain evidence="7">DFY28</strain>
    </source>
</reference>
<evidence type="ECO:0000313" key="7">
    <source>
        <dbReference type="Proteomes" id="UP001596098"/>
    </source>
</evidence>
<feature type="domain" description="Penicillin-binding protein transpeptidase" evidence="4">
    <location>
        <begin position="268"/>
        <end position="574"/>
    </location>
</feature>
<dbReference type="SUPFAM" id="SSF56519">
    <property type="entry name" value="Penicillin binding protein dimerisation domain"/>
    <property type="match status" value="1"/>
</dbReference>
<dbReference type="EMBL" id="JBHSQI010000003">
    <property type="protein sequence ID" value="MFC6153289.1"/>
    <property type="molecule type" value="Genomic_DNA"/>
</dbReference>
<gene>
    <name evidence="6" type="ORF">ACFPWU_06375</name>
</gene>
<dbReference type="Gene3D" id="3.30.450.330">
    <property type="match status" value="1"/>
</dbReference>
<dbReference type="Gene3D" id="3.90.1310.10">
    <property type="entry name" value="Penicillin-binding protein 2a (Domain 2)"/>
    <property type="match status" value="1"/>
</dbReference>
<dbReference type="InterPro" id="IPR012338">
    <property type="entry name" value="Beta-lactam/transpept-like"/>
</dbReference>
<dbReference type="InterPro" id="IPR050515">
    <property type="entry name" value="Beta-lactam/transpept"/>
</dbReference>
<dbReference type="InterPro" id="IPR001460">
    <property type="entry name" value="PCN-bd_Tpept"/>
</dbReference>
<evidence type="ECO:0000256" key="2">
    <source>
        <dbReference type="ARBA" id="ARBA00007171"/>
    </source>
</evidence>
<dbReference type="InterPro" id="IPR005311">
    <property type="entry name" value="PBP_dimer"/>
</dbReference>
<protein>
    <submittedName>
        <fullName evidence="6">Peptidoglycan D,D-transpeptidase FtsI family protein</fullName>
    </submittedName>
</protein>
<organism evidence="6 7">
    <name type="scientific">Nocardioides yefusunii</name>
    <dbReference type="NCBI Taxonomy" id="2500546"/>
    <lineage>
        <taxon>Bacteria</taxon>
        <taxon>Bacillati</taxon>
        <taxon>Actinomycetota</taxon>
        <taxon>Actinomycetes</taxon>
        <taxon>Propionibacteriales</taxon>
        <taxon>Nocardioidaceae</taxon>
        <taxon>Nocardioides</taxon>
    </lineage>
</organism>
<dbReference type="Gene3D" id="3.40.710.10">
    <property type="entry name" value="DD-peptidase/beta-lactamase superfamily"/>
    <property type="match status" value="1"/>
</dbReference>
<dbReference type="InterPro" id="IPR036138">
    <property type="entry name" value="PBP_dimer_sf"/>
</dbReference>
<dbReference type="Proteomes" id="UP001596098">
    <property type="component" value="Unassembled WGS sequence"/>
</dbReference>